<reference evidence="2" key="1">
    <citation type="journal article" date="2019" name="Int. J. Syst. Evol. Microbiol.">
        <title>The Global Catalogue of Microorganisms (GCM) 10K type strain sequencing project: providing services to taxonomists for standard genome sequencing and annotation.</title>
        <authorList>
            <consortium name="The Broad Institute Genomics Platform"/>
            <consortium name="The Broad Institute Genome Sequencing Center for Infectious Disease"/>
            <person name="Wu L."/>
            <person name="Ma J."/>
        </authorList>
    </citation>
    <scope>NUCLEOTIDE SEQUENCE [LARGE SCALE GENOMIC DNA]</scope>
    <source>
        <strain evidence="2">CCM 8933</strain>
    </source>
</reference>
<proteinExistence type="predicted"/>
<keyword evidence="2" id="KW-1185">Reference proteome</keyword>
<dbReference type="RefSeq" id="WP_137628006.1">
    <property type="nucleotide sequence ID" value="NZ_BJDJ01000005.1"/>
</dbReference>
<dbReference type="Proteomes" id="UP001596282">
    <property type="component" value="Unassembled WGS sequence"/>
</dbReference>
<sequence>MTIPLKPTDMQSLLTHDHRYQRAVAVLHDDWLTIMADETRADRQRIQPDDLYFAQALLASGAVTSQADFTSYAGVQALRQRLGNQLSPAAQQALIKPYL</sequence>
<organism evidence="1 2">
    <name type="scientific">Lactiplantibacillus daowaiensis</name>
    <dbReference type="NCBI Taxonomy" id="2559918"/>
    <lineage>
        <taxon>Bacteria</taxon>
        <taxon>Bacillati</taxon>
        <taxon>Bacillota</taxon>
        <taxon>Bacilli</taxon>
        <taxon>Lactobacillales</taxon>
        <taxon>Lactobacillaceae</taxon>
        <taxon>Lactiplantibacillus</taxon>
    </lineage>
</organism>
<evidence type="ECO:0000313" key="1">
    <source>
        <dbReference type="EMBL" id="MFC6181720.1"/>
    </source>
</evidence>
<comment type="caution">
    <text evidence="1">The sequence shown here is derived from an EMBL/GenBank/DDBJ whole genome shotgun (WGS) entry which is preliminary data.</text>
</comment>
<dbReference type="EMBL" id="JBHSSC010000041">
    <property type="protein sequence ID" value="MFC6181720.1"/>
    <property type="molecule type" value="Genomic_DNA"/>
</dbReference>
<protein>
    <submittedName>
        <fullName evidence="1">Uncharacterized protein</fullName>
    </submittedName>
</protein>
<evidence type="ECO:0000313" key="2">
    <source>
        <dbReference type="Proteomes" id="UP001596282"/>
    </source>
</evidence>
<name>A0ABW1S1J6_9LACO</name>
<gene>
    <name evidence="1" type="ORF">ACFP5Y_10840</name>
</gene>
<accession>A0ABW1S1J6</accession>